<keyword evidence="1" id="KW-0812">Transmembrane</keyword>
<evidence type="ECO:0000259" key="2">
    <source>
        <dbReference type="PROSITE" id="PS50983"/>
    </source>
</evidence>
<organism evidence="3 4">
    <name type="scientific">Desulfobacula phenolica</name>
    <dbReference type="NCBI Taxonomy" id="90732"/>
    <lineage>
        <taxon>Bacteria</taxon>
        <taxon>Pseudomonadati</taxon>
        <taxon>Thermodesulfobacteriota</taxon>
        <taxon>Desulfobacteria</taxon>
        <taxon>Desulfobacterales</taxon>
        <taxon>Desulfobacteraceae</taxon>
        <taxon>Desulfobacula</taxon>
    </lineage>
</organism>
<keyword evidence="1" id="KW-0472">Membrane</keyword>
<dbReference type="InterPro" id="IPR002491">
    <property type="entry name" value="ABC_transptr_periplasmic_BD"/>
</dbReference>
<sequence>MRHKKTRDQRGFVSCIILSGIILSGVVLLLIPGILGATQIKSRIITDMAGRTVLIKDPVEKIVTTFKPASLCMLSLGLAHKLVGIDTHSKQDRLQLSVFPDVAMLTGVGSKTMGINFETLVSLKPDLVILYSQKDGLALADRLSTLGISSIVIMPETFDSIKKSLRVIALAAGEPEKSRIIERQMDKTLDLLSQRLAGVPQNLKKTGYFASSKGIFSTTTGNMLQNEIFNASGVENVSSHLTGYFQNISPEQLVKWNPDIIVLSQHMKKSENQRIFDKALQKVTAISQKNVYRCPSSIAPWDFPSPLSVLASLWIAKKVYPERFSDLEIEKKADEFHQAVFGKTLTQMGGTLSDTVNNETDYHVTDRNDTDN</sequence>
<protein>
    <submittedName>
        <fullName evidence="3">Iron complex transport system substrate-binding protein</fullName>
    </submittedName>
</protein>
<dbReference type="EMBL" id="FNLL01000004">
    <property type="protein sequence ID" value="SDU06557.1"/>
    <property type="molecule type" value="Genomic_DNA"/>
</dbReference>
<dbReference type="RefSeq" id="WP_092232474.1">
    <property type="nucleotide sequence ID" value="NZ_FNLL01000004.1"/>
</dbReference>
<evidence type="ECO:0000256" key="1">
    <source>
        <dbReference type="SAM" id="Phobius"/>
    </source>
</evidence>
<accession>A0A1H2FGP7</accession>
<dbReference type="PROSITE" id="PS50983">
    <property type="entry name" value="FE_B12_PBP"/>
    <property type="match status" value="1"/>
</dbReference>
<dbReference type="PANTHER" id="PTHR30535">
    <property type="entry name" value="VITAMIN B12-BINDING PROTEIN"/>
    <property type="match status" value="1"/>
</dbReference>
<dbReference type="PANTHER" id="PTHR30535:SF34">
    <property type="entry name" value="MOLYBDATE-BINDING PROTEIN MOLA"/>
    <property type="match status" value="1"/>
</dbReference>
<evidence type="ECO:0000313" key="3">
    <source>
        <dbReference type="EMBL" id="SDU06557.1"/>
    </source>
</evidence>
<keyword evidence="1" id="KW-1133">Transmembrane helix</keyword>
<dbReference type="SUPFAM" id="SSF53807">
    <property type="entry name" value="Helical backbone' metal receptor"/>
    <property type="match status" value="1"/>
</dbReference>
<feature type="transmembrane region" description="Helical" evidence="1">
    <location>
        <begin position="12"/>
        <end position="35"/>
    </location>
</feature>
<dbReference type="Gene3D" id="3.40.50.1980">
    <property type="entry name" value="Nitrogenase molybdenum iron protein domain"/>
    <property type="match status" value="2"/>
</dbReference>
<dbReference type="Pfam" id="PF01497">
    <property type="entry name" value="Peripla_BP_2"/>
    <property type="match status" value="1"/>
</dbReference>
<dbReference type="InterPro" id="IPR050902">
    <property type="entry name" value="ABC_Transporter_SBP"/>
</dbReference>
<feature type="domain" description="Fe/B12 periplasmic-binding" evidence="2">
    <location>
        <begin position="61"/>
        <end position="323"/>
    </location>
</feature>
<reference evidence="4" key="1">
    <citation type="submission" date="2016-10" db="EMBL/GenBank/DDBJ databases">
        <authorList>
            <person name="Varghese N."/>
            <person name="Submissions S."/>
        </authorList>
    </citation>
    <scope>NUCLEOTIDE SEQUENCE [LARGE SCALE GENOMIC DNA]</scope>
    <source>
        <strain evidence="4">DSM 3384</strain>
    </source>
</reference>
<proteinExistence type="predicted"/>
<keyword evidence="4" id="KW-1185">Reference proteome</keyword>
<name>A0A1H2FGP7_9BACT</name>
<dbReference type="AlphaFoldDB" id="A0A1H2FGP7"/>
<gene>
    <name evidence="3" type="ORF">SAMN04487931_104149</name>
</gene>
<evidence type="ECO:0000313" key="4">
    <source>
        <dbReference type="Proteomes" id="UP000199608"/>
    </source>
</evidence>
<dbReference type="Gene3D" id="1.20.58.2180">
    <property type="match status" value="1"/>
</dbReference>
<dbReference type="Proteomes" id="UP000199608">
    <property type="component" value="Unassembled WGS sequence"/>
</dbReference>